<keyword evidence="4" id="KW-0732">Signal</keyword>
<evidence type="ECO:0000256" key="10">
    <source>
        <dbReference type="SAM" id="MobiDB-lite"/>
    </source>
</evidence>
<feature type="disulfide bond" evidence="8">
    <location>
        <begin position="712"/>
        <end position="745"/>
    </location>
</feature>
<dbReference type="eggNOG" id="KOG2204">
    <property type="taxonomic scope" value="Eukaryota"/>
</dbReference>
<keyword evidence="6 8" id="KW-1015">Disulfide bond</keyword>
<reference evidence="13 14" key="1">
    <citation type="journal article" date="2010" name="Nature">
        <title>The Ectocarpus genome and the independent evolution of multicellularity in brown algae.</title>
        <authorList>
            <person name="Cock J.M."/>
            <person name="Sterck L."/>
            <person name="Rouze P."/>
            <person name="Scornet D."/>
            <person name="Allen A.E."/>
            <person name="Amoutzias G."/>
            <person name="Anthouard V."/>
            <person name="Artiguenave F."/>
            <person name="Aury J.M."/>
            <person name="Badger J.H."/>
            <person name="Beszteri B."/>
            <person name="Billiau K."/>
            <person name="Bonnet E."/>
            <person name="Bothwell J.H."/>
            <person name="Bowler C."/>
            <person name="Boyen C."/>
            <person name="Brownlee C."/>
            <person name="Carrano C.J."/>
            <person name="Charrier B."/>
            <person name="Cho G.Y."/>
            <person name="Coelho S.M."/>
            <person name="Collen J."/>
            <person name="Corre E."/>
            <person name="Da Silva C."/>
            <person name="Delage L."/>
            <person name="Delaroque N."/>
            <person name="Dittami S.M."/>
            <person name="Doulbeau S."/>
            <person name="Elias M."/>
            <person name="Farnham G."/>
            <person name="Gachon C.M."/>
            <person name="Gschloessl B."/>
            <person name="Heesch S."/>
            <person name="Jabbari K."/>
            <person name="Jubin C."/>
            <person name="Kawai H."/>
            <person name="Kimura K."/>
            <person name="Kloareg B."/>
            <person name="Kupper F.C."/>
            <person name="Lang D."/>
            <person name="Le Bail A."/>
            <person name="Leblanc C."/>
            <person name="Lerouge P."/>
            <person name="Lohr M."/>
            <person name="Lopez P.J."/>
            <person name="Martens C."/>
            <person name="Maumus F."/>
            <person name="Michel G."/>
            <person name="Miranda-Saavedra D."/>
            <person name="Morales J."/>
            <person name="Moreau H."/>
            <person name="Motomura T."/>
            <person name="Nagasato C."/>
            <person name="Napoli C.A."/>
            <person name="Nelson D.R."/>
            <person name="Nyvall-Collen P."/>
            <person name="Peters A.F."/>
            <person name="Pommier C."/>
            <person name="Potin P."/>
            <person name="Poulain J."/>
            <person name="Quesneville H."/>
            <person name="Read B."/>
            <person name="Rensing S.A."/>
            <person name="Ritter A."/>
            <person name="Rousvoal S."/>
            <person name="Samanta M."/>
            <person name="Samson G."/>
            <person name="Schroeder D.C."/>
            <person name="Segurens B."/>
            <person name="Strittmatter M."/>
            <person name="Tonon T."/>
            <person name="Tregear J.W."/>
            <person name="Valentin K."/>
            <person name="von Dassow P."/>
            <person name="Yamagishi T."/>
            <person name="Van de Peer Y."/>
            <person name="Wincker P."/>
        </authorList>
    </citation>
    <scope>NUCLEOTIDE SEQUENCE [LARGE SCALE GENOMIC DNA]</scope>
    <source>
        <strain evidence="14">Ec32 / CCAP1310/4</strain>
    </source>
</reference>
<organism evidence="13 14">
    <name type="scientific">Ectocarpus siliculosus</name>
    <name type="common">Brown alga</name>
    <name type="synonym">Conferva siliculosa</name>
    <dbReference type="NCBI Taxonomy" id="2880"/>
    <lineage>
        <taxon>Eukaryota</taxon>
        <taxon>Sar</taxon>
        <taxon>Stramenopiles</taxon>
        <taxon>Ochrophyta</taxon>
        <taxon>PX clade</taxon>
        <taxon>Phaeophyceae</taxon>
        <taxon>Ectocarpales</taxon>
        <taxon>Ectocarpaceae</taxon>
        <taxon>Ectocarpus</taxon>
    </lineage>
</organism>
<dbReference type="EMBL" id="FN649729">
    <property type="protein sequence ID" value="CBN79061.1"/>
    <property type="molecule type" value="Genomic_DNA"/>
</dbReference>
<dbReference type="PRINTS" id="PR00747">
    <property type="entry name" value="GLYHDRLASE47"/>
</dbReference>
<feature type="compositionally biased region" description="Gly residues" evidence="10">
    <location>
        <begin position="142"/>
        <end position="153"/>
    </location>
</feature>
<feature type="region of interest" description="Disordered" evidence="10">
    <location>
        <begin position="19"/>
        <end position="41"/>
    </location>
</feature>
<dbReference type="InterPro" id="IPR001382">
    <property type="entry name" value="Glyco_hydro_47"/>
</dbReference>
<feature type="active site" description="Proton donor" evidence="7">
    <location>
        <position position="759"/>
    </location>
</feature>
<evidence type="ECO:0000256" key="1">
    <source>
        <dbReference type="ARBA" id="ARBA00001913"/>
    </source>
</evidence>
<dbReference type="Proteomes" id="UP000002630">
    <property type="component" value="Linkage Group LG04"/>
</dbReference>
<evidence type="ECO:0000256" key="5">
    <source>
        <dbReference type="ARBA" id="ARBA00022801"/>
    </source>
</evidence>
<gene>
    <name evidence="13" type="primary">MAN1A1</name>
    <name evidence="13" type="ORF">Esi_0168_0067</name>
</gene>
<evidence type="ECO:0000256" key="4">
    <source>
        <dbReference type="ARBA" id="ARBA00022729"/>
    </source>
</evidence>
<dbReference type="InterPro" id="IPR050749">
    <property type="entry name" value="Glycosyl_Hydrolase_47"/>
</dbReference>
<dbReference type="AlphaFoldDB" id="D8LGK4"/>
<evidence type="ECO:0000313" key="13">
    <source>
        <dbReference type="EMBL" id="CBN79061.1"/>
    </source>
</evidence>
<keyword evidence="9 13" id="KW-0326">Glycosidase</keyword>
<sequence length="936" mass="102681">MAMAPKAEIPLYHQNKLGGSRAWSTRRRRSGAGGSSKSKRNVGGSLCWSVLVVGTLVFVAFGLGTFTGIELAQAPGGSGTSLHNGNHAPRGSFMPNLEHPSGQEQVGGGAGGRNKREKPAPLPPWKAQARGGDHQVRPPAAPGGGDEGGGGGAGVGLTMPWLHEHSFHAREGAYVTVGERSLAFDNSEEVTVSAWIHVDREMSDIKTVLGNKMSGCGSDALGFALYVNDWNKKDGQLWLEWGDGALGCHKIHSKKKVPVGQWVHVAARFDSEGEEGGKVSVFMDGNLVASQAGSRRPGSREEFAIGAFSNGDFPFDGRIGAVTMFGGALTDTQEQIQDLAQRSEDSLIAQAVEQPSLKEHYVNLLLALQLDEAFSAEREKDGAEALHANGTGRLEGGTYHFMHMQEPPKVDQNLKDGISAHDATPQSKEESDRKGRERAAKVKEAMQHAWKGYEQHAWGADELAPRAKKGKQPWGGMGVTLVDSLDTLWLMGMKEEFYRARDWVKDKLTFSHASEVSVFETTIRELGGLLSAYDLSKDEIFKTKAIELADLLLPAFDTNTGIPTARVSFRSHKNSGGSKSVLAEIGTLQVEFRYLSKITGIPKYADKVNKVFDHMYGLPSKDGLYPIFVNPSNGQTVGSQVTFGALGDSFYEYLLKAWLQGGKTETKYRTMYDRAMDGMTSKLLRKSDPSGLTYVSDLSGSKNVDKMDHLVCFLAGTLALGSKTTDDPVRADRDLKTAKALAYTCYQMYERQKTGLAPEMVTFEKGKDMVVPPKAAYNILRPETAEALYVLHQITGDPIYRDWSWNIFQAFEKHCRLPVAFGSFPNVNDPNRQPEDRMESFFLAETLKYLYLIQDPDQKERRACCCLFVLSVSRVVCGVASTLAIIRRLTIRHGLLCLFRLRLGAIEFRTCPMRDGLARLTPSISDIPRSGRALLR</sequence>
<dbReference type="OMA" id="GAHTHID"/>
<accession>D8LGK4</accession>
<dbReference type="OrthoDB" id="8118055at2759"/>
<feature type="active site" evidence="7">
    <location>
        <position position="783"/>
    </location>
</feature>
<dbReference type="Gene3D" id="1.50.10.10">
    <property type="match status" value="1"/>
</dbReference>
<evidence type="ECO:0000256" key="7">
    <source>
        <dbReference type="PIRSR" id="PIRSR601382-1"/>
    </source>
</evidence>
<proteinExistence type="inferred from homology"/>
<comment type="pathway">
    <text evidence="2">Protein modification; protein glycosylation.</text>
</comment>
<keyword evidence="11" id="KW-1133">Transmembrane helix</keyword>
<dbReference type="InterPro" id="IPR006558">
    <property type="entry name" value="LamG-like"/>
</dbReference>
<keyword evidence="11" id="KW-0812">Transmembrane</keyword>
<dbReference type="SUPFAM" id="SSF48225">
    <property type="entry name" value="Seven-hairpin glycosidases"/>
    <property type="match status" value="1"/>
</dbReference>
<dbReference type="GO" id="GO:0000139">
    <property type="term" value="C:Golgi membrane"/>
    <property type="evidence" value="ECO:0007669"/>
    <property type="project" value="TreeGrafter"/>
</dbReference>
<feature type="region of interest" description="Disordered" evidence="10">
    <location>
        <begin position="80"/>
        <end position="153"/>
    </location>
</feature>
<dbReference type="PANTHER" id="PTHR11742">
    <property type="entry name" value="MANNOSYL-OLIGOSACCHARIDE ALPHA-1,2-MANNOSIDASE-RELATED"/>
    <property type="match status" value="1"/>
</dbReference>
<dbReference type="InterPro" id="IPR036026">
    <property type="entry name" value="Seven-hairpin_glycosidases"/>
</dbReference>
<dbReference type="SUPFAM" id="SSF49899">
    <property type="entry name" value="Concanavalin A-like lectins/glucanases"/>
    <property type="match status" value="1"/>
</dbReference>
<dbReference type="FunFam" id="1.50.10.10:FF:000055">
    <property type="entry name" value="alpha-1,2-Mannosidase"/>
    <property type="match status" value="1"/>
</dbReference>
<dbReference type="InParanoid" id="D8LGK4"/>
<dbReference type="GO" id="GO:0005783">
    <property type="term" value="C:endoplasmic reticulum"/>
    <property type="evidence" value="ECO:0007669"/>
    <property type="project" value="TreeGrafter"/>
</dbReference>
<feature type="active site" description="Proton donor" evidence="7">
    <location>
        <position position="520"/>
    </location>
</feature>
<evidence type="ECO:0000259" key="12">
    <source>
        <dbReference type="SMART" id="SM00560"/>
    </source>
</evidence>
<dbReference type="Gene3D" id="2.60.120.200">
    <property type="match status" value="1"/>
</dbReference>
<feature type="active site" evidence="7">
    <location>
        <position position="648"/>
    </location>
</feature>
<evidence type="ECO:0000256" key="9">
    <source>
        <dbReference type="RuleBase" id="RU361193"/>
    </source>
</evidence>
<dbReference type="GO" id="GO:0005975">
    <property type="term" value="P:carbohydrate metabolic process"/>
    <property type="evidence" value="ECO:0007669"/>
    <property type="project" value="InterPro"/>
</dbReference>
<dbReference type="EMBL" id="FN648201">
    <property type="protein sequence ID" value="CBN79061.1"/>
    <property type="molecule type" value="Genomic_DNA"/>
</dbReference>
<evidence type="ECO:0000313" key="14">
    <source>
        <dbReference type="Proteomes" id="UP000002630"/>
    </source>
</evidence>
<keyword evidence="11" id="KW-0472">Membrane</keyword>
<dbReference type="SMART" id="SM00560">
    <property type="entry name" value="LamGL"/>
    <property type="match status" value="1"/>
</dbReference>
<dbReference type="PANTHER" id="PTHR11742:SF6">
    <property type="entry name" value="MANNOSYL-OLIGOSACCHARIDE ALPHA-1,2-MANNOSIDASE IA-RELATED"/>
    <property type="match status" value="1"/>
</dbReference>
<keyword evidence="14" id="KW-1185">Reference proteome</keyword>
<feature type="compositionally biased region" description="Basic and acidic residues" evidence="10">
    <location>
        <begin position="427"/>
        <end position="439"/>
    </location>
</feature>
<dbReference type="InterPro" id="IPR013320">
    <property type="entry name" value="ConA-like_dom_sf"/>
</dbReference>
<protein>
    <recommendedName>
        <fullName evidence="9">alpha-1,2-Mannosidase</fullName>
        <ecNumber evidence="9">3.2.1.-</ecNumber>
    </recommendedName>
</protein>
<name>D8LGK4_ECTSI</name>
<dbReference type="STRING" id="2880.D8LGK4"/>
<evidence type="ECO:0000256" key="8">
    <source>
        <dbReference type="PIRSR" id="PIRSR601382-3"/>
    </source>
</evidence>
<comment type="similarity">
    <text evidence="3 9">Belongs to the glycosyl hydrolase 47 family.</text>
</comment>
<evidence type="ECO:0000256" key="11">
    <source>
        <dbReference type="SAM" id="Phobius"/>
    </source>
</evidence>
<comment type="cofactor">
    <cofactor evidence="1">
        <name>Ca(2+)</name>
        <dbReference type="ChEBI" id="CHEBI:29108"/>
    </cofactor>
</comment>
<dbReference type="GO" id="GO:0004571">
    <property type="term" value="F:mannosyl-oligosaccharide 1,2-alpha-mannosidase activity"/>
    <property type="evidence" value="ECO:0007669"/>
    <property type="project" value="InterPro"/>
</dbReference>
<keyword evidence="5 9" id="KW-0378">Hydrolase</keyword>
<dbReference type="Pfam" id="PF13385">
    <property type="entry name" value="Laminin_G_3"/>
    <property type="match status" value="1"/>
</dbReference>
<dbReference type="GO" id="GO:0005509">
    <property type="term" value="F:calcium ion binding"/>
    <property type="evidence" value="ECO:0007669"/>
    <property type="project" value="InterPro"/>
</dbReference>
<feature type="domain" description="LamG-like jellyroll fold" evidence="12">
    <location>
        <begin position="188"/>
        <end position="332"/>
    </location>
</feature>
<dbReference type="Pfam" id="PF01532">
    <property type="entry name" value="Glyco_hydro_47"/>
    <property type="match status" value="1"/>
</dbReference>
<feature type="region of interest" description="Disordered" evidence="10">
    <location>
        <begin position="410"/>
        <end position="439"/>
    </location>
</feature>
<dbReference type="InterPro" id="IPR012341">
    <property type="entry name" value="6hp_glycosidase-like_sf"/>
</dbReference>
<evidence type="ECO:0000256" key="3">
    <source>
        <dbReference type="ARBA" id="ARBA00007658"/>
    </source>
</evidence>
<feature type="transmembrane region" description="Helical" evidence="11">
    <location>
        <begin position="46"/>
        <end position="66"/>
    </location>
</feature>
<evidence type="ECO:0000256" key="6">
    <source>
        <dbReference type="ARBA" id="ARBA00023157"/>
    </source>
</evidence>
<evidence type="ECO:0000256" key="2">
    <source>
        <dbReference type="ARBA" id="ARBA00004922"/>
    </source>
</evidence>
<dbReference type="EC" id="3.2.1.-" evidence="9"/>